<evidence type="ECO:0008006" key="4">
    <source>
        <dbReference type="Google" id="ProtNLM"/>
    </source>
</evidence>
<dbReference type="OrthoDB" id="2567457at2759"/>
<dbReference type="EMBL" id="CAJVRL010000092">
    <property type="protein sequence ID" value="CAG8959401.1"/>
    <property type="molecule type" value="Genomic_DNA"/>
</dbReference>
<dbReference type="AlphaFoldDB" id="A0A9N9L6G0"/>
<sequence>MFFPLKFWSVPLTVAIFANSVNSLAMELPREAANAVAPKDCESVSRFPPLSPTIGNMSASQAEQYTVIDNALTRFYGNTIVTKNPDGSFTGPFGQLMYTTPTVVQNFINLNVGVAQNLPASENEACVLAILSVIKAPFAIYAHTILGQKAGFTLKQVKSMLAGKCPNDVTPRQAAAYKLAVKITNLRGPLDSASFDEAVSVLGLVGVEGITQQTAASLLAIIMLNVGDIGVPVNA</sequence>
<evidence type="ECO:0000313" key="3">
    <source>
        <dbReference type="Proteomes" id="UP000696280"/>
    </source>
</evidence>
<keyword evidence="3" id="KW-1185">Reference proteome</keyword>
<dbReference type="Proteomes" id="UP000696280">
    <property type="component" value="Unassembled WGS sequence"/>
</dbReference>
<gene>
    <name evidence="2" type="ORF">HYFRA_00001299</name>
</gene>
<reference evidence="2" key="1">
    <citation type="submission" date="2021-07" db="EMBL/GenBank/DDBJ databases">
        <authorList>
            <person name="Durling M."/>
        </authorList>
    </citation>
    <scope>NUCLEOTIDE SEQUENCE</scope>
</reference>
<dbReference type="Gene3D" id="1.20.1290.10">
    <property type="entry name" value="AhpD-like"/>
    <property type="match status" value="1"/>
</dbReference>
<feature type="signal peptide" evidence="1">
    <location>
        <begin position="1"/>
        <end position="23"/>
    </location>
</feature>
<proteinExistence type="predicted"/>
<dbReference type="PANTHER" id="PTHR34846:SF11">
    <property type="entry name" value="4-CARBOXYMUCONOLACTONE DECARBOXYLASE FAMILY PROTEIN (AFU_ORTHOLOGUE AFUA_6G11590)"/>
    <property type="match status" value="1"/>
</dbReference>
<dbReference type="PANTHER" id="PTHR34846">
    <property type="entry name" value="4-CARBOXYMUCONOLACTONE DECARBOXYLASE FAMILY PROTEIN (AFU_ORTHOLOGUE AFUA_6G11590)"/>
    <property type="match status" value="1"/>
</dbReference>
<feature type="chain" id="PRO_5040390981" description="Carboxymuconolactone decarboxylase-like domain-containing protein" evidence="1">
    <location>
        <begin position="24"/>
        <end position="235"/>
    </location>
</feature>
<organism evidence="2 3">
    <name type="scientific">Hymenoscyphus fraxineus</name>
    <dbReference type="NCBI Taxonomy" id="746836"/>
    <lineage>
        <taxon>Eukaryota</taxon>
        <taxon>Fungi</taxon>
        <taxon>Dikarya</taxon>
        <taxon>Ascomycota</taxon>
        <taxon>Pezizomycotina</taxon>
        <taxon>Leotiomycetes</taxon>
        <taxon>Helotiales</taxon>
        <taxon>Helotiaceae</taxon>
        <taxon>Hymenoscyphus</taxon>
    </lineage>
</organism>
<keyword evidence="1" id="KW-0732">Signal</keyword>
<dbReference type="SUPFAM" id="SSF69118">
    <property type="entry name" value="AhpD-like"/>
    <property type="match status" value="1"/>
</dbReference>
<comment type="caution">
    <text evidence="2">The sequence shown here is derived from an EMBL/GenBank/DDBJ whole genome shotgun (WGS) entry which is preliminary data.</text>
</comment>
<dbReference type="InterPro" id="IPR029032">
    <property type="entry name" value="AhpD-like"/>
</dbReference>
<evidence type="ECO:0000313" key="2">
    <source>
        <dbReference type="EMBL" id="CAG8959401.1"/>
    </source>
</evidence>
<protein>
    <recommendedName>
        <fullName evidence="4">Carboxymuconolactone decarboxylase-like domain-containing protein</fullName>
    </recommendedName>
</protein>
<name>A0A9N9L6G0_9HELO</name>
<evidence type="ECO:0000256" key="1">
    <source>
        <dbReference type="SAM" id="SignalP"/>
    </source>
</evidence>
<accession>A0A9N9L6G0</accession>